<dbReference type="SUPFAM" id="SSF50156">
    <property type="entry name" value="PDZ domain-like"/>
    <property type="match status" value="1"/>
</dbReference>
<dbReference type="InterPro" id="IPR009003">
    <property type="entry name" value="Peptidase_S1_PA"/>
</dbReference>
<dbReference type="PANTHER" id="PTHR22939">
    <property type="entry name" value="SERINE PROTEASE FAMILY S1C HTRA-RELATED"/>
    <property type="match status" value="1"/>
</dbReference>
<dbReference type="InterPro" id="IPR001940">
    <property type="entry name" value="Peptidase_S1C"/>
</dbReference>
<keyword evidence="2 6" id="KW-0645">Protease</keyword>
<dbReference type="PROSITE" id="PS50106">
    <property type="entry name" value="PDZ"/>
    <property type="match status" value="1"/>
</dbReference>
<gene>
    <name evidence="6" type="ORF">ENW73_10010</name>
</gene>
<proteinExistence type="inferred from homology"/>
<dbReference type="SMART" id="SM00228">
    <property type="entry name" value="PDZ"/>
    <property type="match status" value="1"/>
</dbReference>
<dbReference type="InterPro" id="IPR036034">
    <property type="entry name" value="PDZ_sf"/>
</dbReference>
<dbReference type="AlphaFoldDB" id="A0A7C6EHM0"/>
<evidence type="ECO:0000313" key="6">
    <source>
        <dbReference type="EMBL" id="HHS53163.1"/>
    </source>
</evidence>
<keyword evidence="3" id="KW-0378">Hydrolase</keyword>
<name>A0A7C6EHM0_UNCW3</name>
<comment type="similarity">
    <text evidence="1">Belongs to the peptidase S1C family.</text>
</comment>
<dbReference type="SUPFAM" id="SSF50494">
    <property type="entry name" value="Trypsin-like serine proteases"/>
    <property type="match status" value="1"/>
</dbReference>
<evidence type="ECO:0000256" key="1">
    <source>
        <dbReference type="ARBA" id="ARBA00010541"/>
    </source>
</evidence>
<dbReference type="Gene3D" id="2.40.10.120">
    <property type="match status" value="1"/>
</dbReference>
<dbReference type="GO" id="GO:0004252">
    <property type="term" value="F:serine-type endopeptidase activity"/>
    <property type="evidence" value="ECO:0007669"/>
    <property type="project" value="InterPro"/>
</dbReference>
<keyword evidence="4" id="KW-0812">Transmembrane</keyword>
<dbReference type="PANTHER" id="PTHR22939:SF129">
    <property type="entry name" value="SERINE PROTEASE HTRA2, MITOCHONDRIAL"/>
    <property type="match status" value="1"/>
</dbReference>
<organism evidence="6">
    <name type="scientific">candidate division WOR-3 bacterium</name>
    <dbReference type="NCBI Taxonomy" id="2052148"/>
    <lineage>
        <taxon>Bacteria</taxon>
        <taxon>Bacteria division WOR-3</taxon>
    </lineage>
</organism>
<sequence length="385" mass="42011">MTRIGIITVGLIIVVVALIGLWHKLPEPPKFNTLSAQTSQTEITNSRKNAIVQAAQKVSPAVVSITVTQVRIITTAPFFADPFFDEFFSEFFPKRQFREQIKGLGSGVIITEDGYILTNGHVVENATKIKVTLPDGRQFDADVIDIDHSQDIALLKINGKGLPYAILGNSDDLMIGEWAIALGNPYGFLLEDTRPTVTVGVISALNRTVKAGQKEGRIYKDMIQTDAAINRGNSGGPLVNANGEVIGINTFIFSQAGGSEGIGFAIPINRIKKFVQEAQKMGATKEAEPKFQKIKTTLGITVTDINPYLVRKYQLFTNTGVLVIGLEPGKIGETMGIEVGDVILAINGEVPANAFDFARLAAKPYQELNILIDRSGERLRFFYRV</sequence>
<evidence type="ECO:0000256" key="2">
    <source>
        <dbReference type="ARBA" id="ARBA00022670"/>
    </source>
</evidence>
<feature type="domain" description="PDZ" evidence="5">
    <location>
        <begin position="280"/>
        <end position="385"/>
    </location>
</feature>
<evidence type="ECO:0000256" key="3">
    <source>
        <dbReference type="ARBA" id="ARBA00022801"/>
    </source>
</evidence>
<dbReference type="Pfam" id="PF00595">
    <property type="entry name" value="PDZ"/>
    <property type="match status" value="1"/>
</dbReference>
<evidence type="ECO:0000256" key="4">
    <source>
        <dbReference type="SAM" id="Phobius"/>
    </source>
</evidence>
<dbReference type="GO" id="GO:0006508">
    <property type="term" value="P:proteolysis"/>
    <property type="evidence" value="ECO:0007669"/>
    <property type="project" value="UniProtKB-KW"/>
</dbReference>
<feature type="transmembrane region" description="Helical" evidence="4">
    <location>
        <begin position="6"/>
        <end position="25"/>
    </location>
</feature>
<protein>
    <submittedName>
        <fullName evidence="6">Trypsin-like serine protease</fullName>
    </submittedName>
</protein>
<evidence type="ECO:0000259" key="5">
    <source>
        <dbReference type="PROSITE" id="PS50106"/>
    </source>
</evidence>
<keyword evidence="4" id="KW-1133">Transmembrane helix</keyword>
<dbReference type="Gene3D" id="2.30.42.10">
    <property type="match status" value="1"/>
</dbReference>
<dbReference type="PRINTS" id="PR00834">
    <property type="entry name" value="PROTEASES2C"/>
</dbReference>
<dbReference type="InterPro" id="IPR001478">
    <property type="entry name" value="PDZ"/>
</dbReference>
<dbReference type="Pfam" id="PF13365">
    <property type="entry name" value="Trypsin_2"/>
    <property type="match status" value="1"/>
</dbReference>
<dbReference type="EMBL" id="DTLI01000242">
    <property type="protein sequence ID" value="HHS53163.1"/>
    <property type="molecule type" value="Genomic_DNA"/>
</dbReference>
<comment type="caution">
    <text evidence="6">The sequence shown here is derived from an EMBL/GenBank/DDBJ whole genome shotgun (WGS) entry which is preliminary data.</text>
</comment>
<accession>A0A7C6EHM0</accession>
<reference evidence="6" key="1">
    <citation type="journal article" date="2020" name="mSystems">
        <title>Genome- and Community-Level Interaction Insights into Carbon Utilization and Element Cycling Functions of Hydrothermarchaeota in Hydrothermal Sediment.</title>
        <authorList>
            <person name="Zhou Z."/>
            <person name="Liu Y."/>
            <person name="Xu W."/>
            <person name="Pan J."/>
            <person name="Luo Z.H."/>
            <person name="Li M."/>
        </authorList>
    </citation>
    <scope>NUCLEOTIDE SEQUENCE [LARGE SCALE GENOMIC DNA]</scope>
    <source>
        <strain evidence="6">SpSt-876</strain>
    </source>
</reference>
<keyword evidence="4" id="KW-0472">Membrane</keyword>